<dbReference type="GO" id="GO:0005975">
    <property type="term" value="P:carbohydrate metabolic process"/>
    <property type="evidence" value="ECO:0007669"/>
    <property type="project" value="InterPro"/>
</dbReference>
<dbReference type="AlphaFoldDB" id="A0A4D4JDR1"/>
<proteinExistence type="predicted"/>
<keyword evidence="1" id="KW-0732">Signal</keyword>
<accession>A0A4D4JDR1</accession>
<dbReference type="OrthoDB" id="9763050at2"/>
<dbReference type="InterPro" id="IPR051398">
    <property type="entry name" value="Polysacch_Deacetylase"/>
</dbReference>
<dbReference type="RefSeq" id="WP_137815533.1">
    <property type="nucleotide sequence ID" value="NZ_BJFL01000025.1"/>
</dbReference>
<dbReference type="Gene3D" id="3.20.20.370">
    <property type="entry name" value="Glycoside hydrolase/deacetylase"/>
    <property type="match status" value="1"/>
</dbReference>
<dbReference type="InterPro" id="IPR002509">
    <property type="entry name" value="NODB_dom"/>
</dbReference>
<reference evidence="4" key="1">
    <citation type="submission" date="2019-04" db="EMBL/GenBank/DDBJ databases">
        <title>Draft genome sequence of Pseudonocardiaceae bacterium SL3-2-4.</title>
        <authorList>
            <person name="Ningsih F."/>
            <person name="Yokota A."/>
            <person name="Sakai Y."/>
            <person name="Nanatani K."/>
            <person name="Yabe S."/>
            <person name="Oetari A."/>
            <person name="Sjamsuridzal W."/>
        </authorList>
    </citation>
    <scope>NUCLEOTIDE SEQUENCE [LARGE SCALE GENOMIC DNA]</scope>
    <source>
        <strain evidence="4">SL3-2-4</strain>
    </source>
</reference>
<dbReference type="Pfam" id="PF01522">
    <property type="entry name" value="Polysacc_deac_1"/>
    <property type="match status" value="1"/>
</dbReference>
<protein>
    <recommendedName>
        <fullName evidence="2">NodB homology domain-containing protein</fullName>
    </recommendedName>
</protein>
<name>A0A4D4JDR1_9PSEU</name>
<gene>
    <name evidence="3" type="ORF">GTS_41590</name>
</gene>
<comment type="caution">
    <text evidence="3">The sequence shown here is derived from an EMBL/GenBank/DDBJ whole genome shotgun (WGS) entry which is preliminary data.</text>
</comment>
<organism evidence="3 4">
    <name type="scientific">Gandjariella thermophila</name>
    <dbReference type="NCBI Taxonomy" id="1931992"/>
    <lineage>
        <taxon>Bacteria</taxon>
        <taxon>Bacillati</taxon>
        <taxon>Actinomycetota</taxon>
        <taxon>Actinomycetes</taxon>
        <taxon>Pseudonocardiales</taxon>
        <taxon>Pseudonocardiaceae</taxon>
        <taxon>Gandjariella</taxon>
    </lineage>
</organism>
<evidence type="ECO:0000259" key="2">
    <source>
        <dbReference type="PROSITE" id="PS51677"/>
    </source>
</evidence>
<dbReference type="EMBL" id="BJFL01000025">
    <property type="protein sequence ID" value="GDY32526.1"/>
    <property type="molecule type" value="Genomic_DNA"/>
</dbReference>
<evidence type="ECO:0000256" key="1">
    <source>
        <dbReference type="ARBA" id="ARBA00022729"/>
    </source>
</evidence>
<evidence type="ECO:0000313" key="4">
    <source>
        <dbReference type="Proteomes" id="UP000298860"/>
    </source>
</evidence>
<dbReference type="Proteomes" id="UP000298860">
    <property type="component" value="Unassembled WGS sequence"/>
</dbReference>
<dbReference type="CDD" id="cd10967">
    <property type="entry name" value="CE4_GLA_like_6s"/>
    <property type="match status" value="1"/>
</dbReference>
<dbReference type="SUPFAM" id="SSF88713">
    <property type="entry name" value="Glycoside hydrolase/deacetylase"/>
    <property type="match status" value="1"/>
</dbReference>
<feature type="domain" description="NodB homology" evidence="2">
    <location>
        <begin position="19"/>
        <end position="251"/>
    </location>
</feature>
<dbReference type="PANTHER" id="PTHR34216:SF11">
    <property type="entry name" value="CHITOOLIGOSACCHARIDE DEACETYLASE"/>
    <property type="match status" value="1"/>
</dbReference>
<evidence type="ECO:0000313" key="3">
    <source>
        <dbReference type="EMBL" id="GDY32526.1"/>
    </source>
</evidence>
<sequence length="251" mass="26747">MAGPRSPAHPARWPEGRRAALSITFDDARPSQLDAGMPILAEHGVRATCYVLPGPLQRRLPDWRAVVAAGHEIGNHSRSHPCAGNFPFSRNNALEDHTLDRIERDIVAANDAIERLLGVTPATFAYPCGQKIVGRGERARCYVPVVARHFVIGRGFRDEVPNDPQRCDLAQIAGIEMDGADPKRLCALVDEAVAGGAWLVLCGHEVGAPGPQSVPAASLAALAEHAARRADVLWTDTVAAVGGHLAGQRPA</sequence>
<dbReference type="PANTHER" id="PTHR34216">
    <property type="match status" value="1"/>
</dbReference>
<dbReference type="GO" id="GO:0016810">
    <property type="term" value="F:hydrolase activity, acting on carbon-nitrogen (but not peptide) bonds"/>
    <property type="evidence" value="ECO:0007669"/>
    <property type="project" value="InterPro"/>
</dbReference>
<keyword evidence="4" id="KW-1185">Reference proteome</keyword>
<dbReference type="PROSITE" id="PS51677">
    <property type="entry name" value="NODB"/>
    <property type="match status" value="1"/>
</dbReference>
<dbReference type="InterPro" id="IPR011330">
    <property type="entry name" value="Glyco_hydro/deAcase_b/a-brl"/>
</dbReference>